<sequence>MSAAVQVEGHTTFNSQDDDEDASVQTAQSSVQNDEYDSKDDEDSAGPDDMATVDTALATIQQAGRSLHEHFQSGRALTESQRNIMSLGTSSIIDFVDEDKECQRSLFNEADWATLRAASKSKFEGREIDLPPALLHVWNQVVECCQQGNFRAARSHVLMKIMEEPTDINVNKGLLIIDQVSETTNPYSSEMKRQQYPHASHATSFKIDFRIIFSHHHRHKNIDLAAGEAARNTKEKKVKIDHGKITREAKEVLDRLILSTISGNPP</sequence>
<feature type="compositionally biased region" description="Acidic residues" evidence="1">
    <location>
        <begin position="34"/>
        <end position="46"/>
    </location>
</feature>
<name>A0A8H7EJL9_9FUNG</name>
<dbReference type="AlphaFoldDB" id="A0A8H7EJL9"/>
<dbReference type="EMBL" id="JABAYA010000641">
    <property type="protein sequence ID" value="KAF7720501.1"/>
    <property type="molecule type" value="Genomic_DNA"/>
</dbReference>
<accession>A0A8H7EJL9</accession>
<gene>
    <name evidence="2" type="ORF">EC973_008015</name>
</gene>
<dbReference type="Proteomes" id="UP000605846">
    <property type="component" value="Unassembled WGS sequence"/>
</dbReference>
<evidence type="ECO:0000256" key="1">
    <source>
        <dbReference type="SAM" id="MobiDB-lite"/>
    </source>
</evidence>
<proteinExistence type="predicted"/>
<dbReference type="OrthoDB" id="2242533at2759"/>
<evidence type="ECO:0000313" key="3">
    <source>
        <dbReference type="Proteomes" id="UP000605846"/>
    </source>
</evidence>
<evidence type="ECO:0000313" key="2">
    <source>
        <dbReference type="EMBL" id="KAF7720501.1"/>
    </source>
</evidence>
<keyword evidence="3" id="KW-1185">Reference proteome</keyword>
<comment type="caution">
    <text evidence="2">The sequence shown here is derived from an EMBL/GenBank/DDBJ whole genome shotgun (WGS) entry which is preliminary data.</text>
</comment>
<feature type="region of interest" description="Disordered" evidence="1">
    <location>
        <begin position="1"/>
        <end position="50"/>
    </location>
</feature>
<reference evidence="2" key="1">
    <citation type="submission" date="2020-01" db="EMBL/GenBank/DDBJ databases">
        <title>Genome Sequencing of Three Apophysomyces-Like Fungal Strains Confirms a Novel Fungal Genus in the Mucoromycota with divergent Burkholderia-like Endosymbiotic Bacteria.</title>
        <authorList>
            <person name="Stajich J.E."/>
            <person name="Macias A.M."/>
            <person name="Carter-House D."/>
            <person name="Lovett B."/>
            <person name="Kasson L.R."/>
            <person name="Berry K."/>
            <person name="Grigoriev I."/>
            <person name="Chang Y."/>
            <person name="Spatafora J."/>
            <person name="Kasson M.T."/>
        </authorList>
    </citation>
    <scope>NUCLEOTIDE SEQUENCE</scope>
    <source>
        <strain evidence="2">NRRL A-21654</strain>
    </source>
</reference>
<protein>
    <submittedName>
        <fullName evidence="2">Uncharacterized protein</fullName>
    </submittedName>
</protein>
<organism evidence="2 3">
    <name type="scientific">Apophysomyces ossiformis</name>
    <dbReference type="NCBI Taxonomy" id="679940"/>
    <lineage>
        <taxon>Eukaryota</taxon>
        <taxon>Fungi</taxon>
        <taxon>Fungi incertae sedis</taxon>
        <taxon>Mucoromycota</taxon>
        <taxon>Mucoromycotina</taxon>
        <taxon>Mucoromycetes</taxon>
        <taxon>Mucorales</taxon>
        <taxon>Mucorineae</taxon>
        <taxon>Mucoraceae</taxon>
        <taxon>Apophysomyces</taxon>
    </lineage>
</organism>
<feature type="compositionally biased region" description="Polar residues" evidence="1">
    <location>
        <begin position="23"/>
        <end position="33"/>
    </location>
</feature>